<accession>A1UPD8</accession>
<reference evidence="4" key="1">
    <citation type="submission" date="2006-12" db="EMBL/GenBank/DDBJ databases">
        <title>Complete sequence of plasmid pMKMS01 of Mycobacterium sp. KMS.</title>
        <authorList>
            <consortium name="US DOE Joint Genome Institute"/>
            <person name="Copeland A."/>
            <person name="Lucas S."/>
            <person name="Lapidus A."/>
            <person name="Barry K."/>
            <person name="Detter J.C."/>
            <person name="Glavina del Rio T."/>
            <person name="Hammon N."/>
            <person name="Israni S."/>
            <person name="Dalin E."/>
            <person name="Tice H."/>
            <person name="Pitluck S."/>
            <person name="Kiss H."/>
            <person name="Brettin T."/>
            <person name="Bruce D."/>
            <person name="Han C."/>
            <person name="Tapia R."/>
            <person name="Gilna P."/>
            <person name="Schmutz J."/>
            <person name="Larimer F."/>
            <person name="Land M."/>
            <person name="Hauser L."/>
            <person name="Kyrpides N."/>
            <person name="Mikhailova N."/>
            <person name="Miller C.D."/>
            <person name="Richardson P."/>
        </authorList>
    </citation>
    <scope>NUCLEOTIDE SEQUENCE [LARGE SCALE GENOMIC DNA]</scope>
    <source>
        <strain evidence="4">KMS</strain>
        <plasmid evidence="4">pMKMS01</plasmid>
    </source>
</reference>
<dbReference type="Pfam" id="PF13604">
    <property type="entry name" value="AAA_30"/>
    <property type="match status" value="1"/>
</dbReference>
<dbReference type="Gene3D" id="3.40.50.300">
    <property type="entry name" value="P-loop containing nucleotide triphosphate hydrolases"/>
    <property type="match status" value="2"/>
</dbReference>
<dbReference type="PANTHER" id="PTHR43788">
    <property type="entry name" value="DNA2/NAM7 HELICASE FAMILY MEMBER"/>
    <property type="match status" value="1"/>
</dbReference>
<evidence type="ECO:0000259" key="3">
    <source>
        <dbReference type="Pfam" id="PF08751"/>
    </source>
</evidence>
<dbReference type="SUPFAM" id="SSF52540">
    <property type="entry name" value="P-loop containing nucleoside triphosphate hydrolases"/>
    <property type="match status" value="2"/>
</dbReference>
<sequence length="946" mass="103242">MLTISRLSRWSIGYYNDTANQARQASMDRQAAGGGLGEYYSEGDTRVPTWVVVGDKATVGEATGLDGAALDGGFADTEVAARWLDDGVTPNGEAGRAFGTNGVHGFDLMFAAPKSVSLLRSLTDDVAEKVMQNAHVKAVEAAMTYLHEHAGYTRVHNPLTSNKDLQRLPGLVAIAYQHETSRCGDPHLHTHVIVPNRQVRADGRLVSIDSKSLYHEAKAAGIIYQATLRHELHAERGFEWQPVDEHSGMAEIAGVTAASIKAWSQRSTRLREWAKDNLVVVDGEPTAAQLATAQKATRPTKPEQLAWDELKAMWRADARGLDLDRDAHFAAREARRAQARSPLDRARIAHMAARIDKAAFTRADMVEIVGAQLPVGAVGEPRALIEAFVDDVGVRISAPREAHHREGHEKYTVDAIMLEESRILDMVDTSDNRSRLDVRAADLGDLSADQERAIRNIAVSPFLVQPLQAPAGAGKTHSLKALRAAAHRANKEVLVLAPTGKAVDEAMQEEAGDRGLTVAKALKLIEDNNLAIDRRTVVVVDEASMVGTPELKKLLSAAVAGRAKMVLVGDPYQLAPVKARGGMFEHLCGDLPWSQRLGEVWRMRSAEERDASLALRSGHGNRLRKAVGWYRSHGRLHTGDPIAMAKDAGDAYLADRAAGKDSLMVCDSWEMADALNQRVHNALVGDGPSVRAARDQRIAVGDIIISRENDISIPVHPGAEHPVGQAVDQVRNGNRWRVAGIDEKTNRVAAERLTDKARVVFDGDYLRQNVTLGYAVTVHSAQGVTVGNKTTPGVCHSILADTSSRAMAYVGMTRAKDENHAYVYQRISGEADHEHSRLVAGADIHVLRRGNKWAAAHHFRTILANDDRPRTMHAEAERTERDLLPQPVSDLLIAQEQRRSARSAVWREHSAAGRAAAAAYQRMATVAETVAERDRDRGRDIDGLEL</sequence>
<dbReference type="PROSITE" id="PS00018">
    <property type="entry name" value="EF_HAND_1"/>
    <property type="match status" value="1"/>
</dbReference>
<keyword evidence="4" id="KW-0614">Plasmid</keyword>
<dbReference type="CDD" id="cd18809">
    <property type="entry name" value="SF1_C_RecD"/>
    <property type="match status" value="1"/>
</dbReference>
<geneLocation type="plasmid" evidence="4">
    <name>pMKMS01</name>
</geneLocation>
<protein>
    <submittedName>
        <fullName evidence="4">ATP-dependent exoDNAse (Exonuclease V) alpha subunit-helicase superfamily I member-like protein</fullName>
    </submittedName>
</protein>
<dbReference type="OrthoDB" id="4524286at2"/>
<keyword evidence="4" id="KW-0269">Exonuclease</keyword>
<keyword evidence="2" id="KW-0067">ATP-binding</keyword>
<dbReference type="GO" id="GO:0005524">
    <property type="term" value="F:ATP binding"/>
    <property type="evidence" value="ECO:0007669"/>
    <property type="project" value="UniProtKB-KW"/>
</dbReference>
<dbReference type="GO" id="GO:0003678">
    <property type="term" value="F:DNA helicase activity"/>
    <property type="evidence" value="ECO:0007669"/>
    <property type="project" value="UniProtKB-ARBA"/>
</dbReference>
<proteinExistence type="predicted"/>
<dbReference type="InterPro" id="IPR014862">
    <property type="entry name" value="TrwC"/>
</dbReference>
<keyword evidence="4" id="KW-0347">Helicase</keyword>
<dbReference type="CDD" id="cd17933">
    <property type="entry name" value="DEXSc_RecD-like"/>
    <property type="match status" value="1"/>
</dbReference>
<dbReference type="SUPFAM" id="SSF55464">
    <property type="entry name" value="Origin of replication-binding domain, RBD-like"/>
    <property type="match status" value="1"/>
</dbReference>
<keyword evidence="4" id="KW-0540">Nuclease</keyword>
<keyword evidence="4" id="KW-0378">Hydrolase</keyword>
<evidence type="ECO:0000313" key="4">
    <source>
        <dbReference type="EMBL" id="ABL94696.1"/>
    </source>
</evidence>
<name>A1UPD8_MYCSK</name>
<organism evidence="4">
    <name type="scientific">Mycobacterium sp. (strain KMS)</name>
    <dbReference type="NCBI Taxonomy" id="189918"/>
    <lineage>
        <taxon>Bacteria</taxon>
        <taxon>Bacillati</taxon>
        <taxon>Actinomycetota</taxon>
        <taxon>Actinomycetes</taxon>
        <taxon>Mycobacteriales</taxon>
        <taxon>Mycobacteriaceae</taxon>
        <taxon>Mycobacterium</taxon>
    </lineage>
</organism>
<keyword evidence="1" id="KW-0547">Nucleotide-binding</keyword>
<dbReference type="PANTHER" id="PTHR43788:SF6">
    <property type="entry name" value="DNA HELICASE B"/>
    <property type="match status" value="1"/>
</dbReference>
<dbReference type="GO" id="GO:0004527">
    <property type="term" value="F:exonuclease activity"/>
    <property type="evidence" value="ECO:0007669"/>
    <property type="project" value="UniProtKB-KW"/>
</dbReference>
<dbReference type="EMBL" id="CP000519">
    <property type="protein sequence ID" value="ABL94696.1"/>
    <property type="molecule type" value="Genomic_DNA"/>
</dbReference>
<dbReference type="InterPro" id="IPR018247">
    <property type="entry name" value="EF_Hand_1_Ca_BS"/>
</dbReference>
<dbReference type="InterPro" id="IPR027417">
    <property type="entry name" value="P-loop_NTPase"/>
</dbReference>
<dbReference type="AlphaFoldDB" id="A1UPD8"/>
<dbReference type="InterPro" id="IPR050534">
    <property type="entry name" value="Coronavir_polyprotein_1ab"/>
</dbReference>
<feature type="domain" description="TrwC relaxase" evidence="3">
    <location>
        <begin position="23"/>
        <end position="319"/>
    </location>
</feature>
<dbReference type="Pfam" id="PF08751">
    <property type="entry name" value="TrwC"/>
    <property type="match status" value="1"/>
</dbReference>
<evidence type="ECO:0000256" key="1">
    <source>
        <dbReference type="ARBA" id="ARBA00022741"/>
    </source>
</evidence>
<evidence type="ECO:0000256" key="2">
    <source>
        <dbReference type="ARBA" id="ARBA00022840"/>
    </source>
</evidence>
<dbReference type="HOGENOM" id="CLU_306491_0_0_11"/>
<gene>
    <name evidence="4" type="ordered locus">Mkms_5511</name>
</gene>
<dbReference type="KEGG" id="mkm:Mkms_5511"/>
<dbReference type="NCBIfam" id="NF041492">
    <property type="entry name" value="MobF"/>
    <property type="match status" value="1"/>
</dbReference>